<dbReference type="STRING" id="13333.W1NUN4"/>
<evidence type="ECO:0008006" key="5">
    <source>
        <dbReference type="Google" id="ProtNLM"/>
    </source>
</evidence>
<dbReference type="HOGENOM" id="CLU_2052796_0_0_1"/>
<dbReference type="AlphaFoldDB" id="W1NUN4"/>
<dbReference type="InterPro" id="IPR050235">
    <property type="entry name" value="CK1_Ser-Thr_kinase"/>
</dbReference>
<sequence>MRKAVFNDVLCKSHPLEFISYFHYCRSLWFEDKPDYSYLKRLFRDLFIREGSQFDYVFDWTILKYPQISSSSRTRPGLASGKPGVGPSAERPERISDPKVMFLTFDFVCEDLTSNIQDSN</sequence>
<comment type="similarity">
    <text evidence="1">Belongs to the protein kinase superfamily. CK1 Ser/Thr protein kinase family. Casein kinase I subfamily.</text>
</comment>
<feature type="region of interest" description="Disordered" evidence="2">
    <location>
        <begin position="70"/>
        <end position="93"/>
    </location>
</feature>
<evidence type="ECO:0000256" key="2">
    <source>
        <dbReference type="SAM" id="MobiDB-lite"/>
    </source>
</evidence>
<dbReference type="PANTHER" id="PTHR11909">
    <property type="entry name" value="CASEIN KINASE-RELATED"/>
    <property type="match status" value="1"/>
</dbReference>
<organism evidence="3 4">
    <name type="scientific">Amborella trichopoda</name>
    <dbReference type="NCBI Taxonomy" id="13333"/>
    <lineage>
        <taxon>Eukaryota</taxon>
        <taxon>Viridiplantae</taxon>
        <taxon>Streptophyta</taxon>
        <taxon>Embryophyta</taxon>
        <taxon>Tracheophyta</taxon>
        <taxon>Spermatophyta</taxon>
        <taxon>Magnoliopsida</taxon>
        <taxon>Amborellales</taxon>
        <taxon>Amborellaceae</taxon>
        <taxon>Amborella</taxon>
    </lineage>
</organism>
<name>W1NUN4_AMBTC</name>
<dbReference type="Gramene" id="ERM98374">
    <property type="protein sequence ID" value="ERM98374"/>
    <property type="gene ID" value="AMTR_s00072p00032790"/>
</dbReference>
<protein>
    <recommendedName>
        <fullName evidence="5">Non-specific serine/threonine protein kinase</fullName>
    </recommendedName>
</protein>
<dbReference type="eggNOG" id="KOG1164">
    <property type="taxonomic scope" value="Eukaryota"/>
</dbReference>
<accession>W1NUN4</accession>
<evidence type="ECO:0000313" key="4">
    <source>
        <dbReference type="Proteomes" id="UP000017836"/>
    </source>
</evidence>
<evidence type="ECO:0000256" key="1">
    <source>
        <dbReference type="ARBA" id="ARBA00005926"/>
    </source>
</evidence>
<dbReference type="Gene3D" id="1.10.510.10">
    <property type="entry name" value="Transferase(Phosphotransferase) domain 1"/>
    <property type="match status" value="1"/>
</dbReference>
<proteinExistence type="inferred from homology"/>
<reference evidence="4" key="1">
    <citation type="journal article" date="2013" name="Science">
        <title>The Amborella genome and the evolution of flowering plants.</title>
        <authorList>
            <consortium name="Amborella Genome Project"/>
        </authorList>
    </citation>
    <scope>NUCLEOTIDE SEQUENCE [LARGE SCALE GENOMIC DNA]</scope>
</reference>
<dbReference type="Proteomes" id="UP000017836">
    <property type="component" value="Unassembled WGS sequence"/>
</dbReference>
<keyword evidence="4" id="KW-1185">Reference proteome</keyword>
<dbReference type="InterPro" id="IPR011009">
    <property type="entry name" value="Kinase-like_dom_sf"/>
</dbReference>
<dbReference type="EMBL" id="KI395332">
    <property type="protein sequence ID" value="ERM98374.1"/>
    <property type="molecule type" value="Genomic_DNA"/>
</dbReference>
<evidence type="ECO:0000313" key="3">
    <source>
        <dbReference type="EMBL" id="ERM98374.1"/>
    </source>
</evidence>
<gene>
    <name evidence="3" type="ORF">AMTR_s00072p00032790</name>
</gene>
<dbReference type="SUPFAM" id="SSF56112">
    <property type="entry name" value="Protein kinase-like (PK-like)"/>
    <property type="match status" value="1"/>
</dbReference>